<dbReference type="EMBL" id="JARJCW010000147">
    <property type="protein sequence ID" value="KAJ7190584.1"/>
    <property type="molecule type" value="Genomic_DNA"/>
</dbReference>
<evidence type="ECO:0000313" key="2">
    <source>
        <dbReference type="EMBL" id="KAJ7190584.1"/>
    </source>
</evidence>
<dbReference type="Pfam" id="PF13640">
    <property type="entry name" value="2OG-FeII_Oxy_3"/>
    <property type="match status" value="1"/>
</dbReference>
<evidence type="ECO:0000313" key="3">
    <source>
        <dbReference type="Proteomes" id="UP001219525"/>
    </source>
</evidence>
<comment type="caution">
    <text evidence="2">The sequence shown here is derived from an EMBL/GenBank/DDBJ whole genome shotgun (WGS) entry which is preliminary data.</text>
</comment>
<gene>
    <name evidence="2" type="ORF">GGX14DRAFT_407921</name>
</gene>
<dbReference type="InterPro" id="IPR044862">
    <property type="entry name" value="Pro_4_hyd_alph_FE2OG_OXY"/>
</dbReference>
<proteinExistence type="predicted"/>
<keyword evidence="3" id="KW-1185">Reference proteome</keyword>
<dbReference type="Proteomes" id="UP001219525">
    <property type="component" value="Unassembled WGS sequence"/>
</dbReference>
<dbReference type="Gene3D" id="2.60.120.620">
    <property type="entry name" value="q2cbj1_9rhob like domain"/>
    <property type="match status" value="1"/>
</dbReference>
<accession>A0AAD6UM72</accession>
<organism evidence="2 3">
    <name type="scientific">Mycena pura</name>
    <dbReference type="NCBI Taxonomy" id="153505"/>
    <lineage>
        <taxon>Eukaryota</taxon>
        <taxon>Fungi</taxon>
        <taxon>Dikarya</taxon>
        <taxon>Basidiomycota</taxon>
        <taxon>Agaricomycotina</taxon>
        <taxon>Agaricomycetes</taxon>
        <taxon>Agaricomycetidae</taxon>
        <taxon>Agaricales</taxon>
        <taxon>Marasmiineae</taxon>
        <taxon>Mycenaceae</taxon>
        <taxon>Mycena</taxon>
    </lineage>
</organism>
<evidence type="ECO:0000259" key="1">
    <source>
        <dbReference type="Pfam" id="PF13640"/>
    </source>
</evidence>
<protein>
    <recommendedName>
        <fullName evidence="1">Prolyl 4-hydroxylase alpha subunit Fe(2+) 2OG dioxygenase domain-containing protein</fullName>
    </recommendedName>
</protein>
<reference evidence="2" key="1">
    <citation type="submission" date="2023-03" db="EMBL/GenBank/DDBJ databases">
        <title>Massive genome expansion in bonnet fungi (Mycena s.s.) driven by repeated elements and novel gene families across ecological guilds.</title>
        <authorList>
            <consortium name="Lawrence Berkeley National Laboratory"/>
            <person name="Harder C.B."/>
            <person name="Miyauchi S."/>
            <person name="Viragh M."/>
            <person name="Kuo A."/>
            <person name="Thoen E."/>
            <person name="Andreopoulos B."/>
            <person name="Lu D."/>
            <person name="Skrede I."/>
            <person name="Drula E."/>
            <person name="Henrissat B."/>
            <person name="Morin E."/>
            <person name="Kohler A."/>
            <person name="Barry K."/>
            <person name="LaButti K."/>
            <person name="Morin E."/>
            <person name="Salamov A."/>
            <person name="Lipzen A."/>
            <person name="Mereny Z."/>
            <person name="Hegedus B."/>
            <person name="Baldrian P."/>
            <person name="Stursova M."/>
            <person name="Weitz H."/>
            <person name="Taylor A."/>
            <person name="Grigoriev I.V."/>
            <person name="Nagy L.G."/>
            <person name="Martin F."/>
            <person name="Kauserud H."/>
        </authorList>
    </citation>
    <scope>NUCLEOTIDE SEQUENCE</scope>
    <source>
        <strain evidence="2">9144</strain>
    </source>
</reference>
<feature type="domain" description="Prolyl 4-hydroxylase alpha subunit Fe(2+) 2OG dioxygenase" evidence="1">
    <location>
        <begin position="136"/>
        <end position="232"/>
    </location>
</feature>
<sequence>MPATWTAEDHLEVLRNLLKATVPYTCGVHPVRAEDLGVFYISGNGEPTDSARYVDFCAAGDAQLVDLAASCQQATFGVDQKDVLDETYRKAGKLDTQKFATRFDVAASGLLDAISPDLLDGQKADDGKVIRAEMYKLNVYGPGSFFKAHKDTPRGDNMIGSLVVVLPTAHEGGVLTLSHGDHSYAFDAAAELTAHGGGSTPGSAVAYSAFFSDVVHTVEEVRAGFRVTITYNLFLVDRPFRAAALTLGRRIAPAAERACETALRALLADVAFLPAGGFLAFGLTHQYPMRRRRKELKPLSHPPVLQVLKGSDARIRTVAERIGLPTLVKFVYETTEYDVQPAYEVLLDHILDLDYYYDEDGDMCAELDKQGVLVDRPATGAETDTVGDDDWWRARQKARNDKRHNAKKAAVHWATDRTELNPVETEYLGYGNEHSIDHVYGHAALFVRIAAVVDGVRSTY</sequence>
<dbReference type="AlphaFoldDB" id="A0AAD6UM72"/>
<name>A0AAD6UM72_9AGAR</name>
<dbReference type="PANTHER" id="PTHR33099:SF14">
    <property type="entry name" value="PROLYL 4-HYDROXYLASE ALPHA SUBUNIT FE(2+) 2OG DIOXYGENASE DOMAIN-CONTAINING PROTEIN"/>
    <property type="match status" value="1"/>
</dbReference>
<dbReference type="PANTHER" id="PTHR33099">
    <property type="entry name" value="FE2OG DIOXYGENASE DOMAIN-CONTAINING PROTEIN"/>
    <property type="match status" value="1"/>
</dbReference>